<proteinExistence type="predicted"/>
<dbReference type="Proteomes" id="UP000053268">
    <property type="component" value="Unassembled WGS sequence"/>
</dbReference>
<protein>
    <submittedName>
        <fullName evidence="1">Uncharacterized protein</fullName>
    </submittedName>
</protein>
<name>A0A194QJ52_PAPXU</name>
<evidence type="ECO:0000313" key="2">
    <source>
        <dbReference type="Proteomes" id="UP000053268"/>
    </source>
</evidence>
<accession>A0A194QJ52</accession>
<dbReference type="EMBL" id="KQ458671">
    <property type="protein sequence ID" value="KPJ05588.1"/>
    <property type="molecule type" value="Genomic_DNA"/>
</dbReference>
<organism evidence="1 2">
    <name type="scientific">Papilio xuthus</name>
    <name type="common">Asian swallowtail butterfly</name>
    <dbReference type="NCBI Taxonomy" id="66420"/>
    <lineage>
        <taxon>Eukaryota</taxon>
        <taxon>Metazoa</taxon>
        <taxon>Ecdysozoa</taxon>
        <taxon>Arthropoda</taxon>
        <taxon>Hexapoda</taxon>
        <taxon>Insecta</taxon>
        <taxon>Pterygota</taxon>
        <taxon>Neoptera</taxon>
        <taxon>Endopterygota</taxon>
        <taxon>Lepidoptera</taxon>
        <taxon>Glossata</taxon>
        <taxon>Ditrysia</taxon>
        <taxon>Papilionoidea</taxon>
        <taxon>Papilionidae</taxon>
        <taxon>Papilioninae</taxon>
        <taxon>Papilio</taxon>
    </lineage>
</organism>
<dbReference type="STRING" id="66420.A0A194QJ52"/>
<reference evidence="1 2" key="1">
    <citation type="journal article" date="2015" name="Nat. Commun.">
        <title>Outbred genome sequencing and CRISPR/Cas9 gene editing in butterflies.</title>
        <authorList>
            <person name="Li X."/>
            <person name="Fan D."/>
            <person name="Zhang W."/>
            <person name="Liu G."/>
            <person name="Zhang L."/>
            <person name="Zhao L."/>
            <person name="Fang X."/>
            <person name="Chen L."/>
            <person name="Dong Y."/>
            <person name="Chen Y."/>
            <person name="Ding Y."/>
            <person name="Zhao R."/>
            <person name="Feng M."/>
            <person name="Zhu Y."/>
            <person name="Feng Y."/>
            <person name="Jiang X."/>
            <person name="Zhu D."/>
            <person name="Xiang H."/>
            <person name="Feng X."/>
            <person name="Li S."/>
            <person name="Wang J."/>
            <person name="Zhang G."/>
            <person name="Kronforst M.R."/>
            <person name="Wang W."/>
        </authorList>
    </citation>
    <scope>NUCLEOTIDE SEQUENCE [LARGE SCALE GENOMIC DNA]</scope>
    <source>
        <strain evidence="1">Ya'a_city_454_Px</strain>
        <tissue evidence="1">Whole body</tissue>
    </source>
</reference>
<dbReference type="AlphaFoldDB" id="A0A194QJ52"/>
<gene>
    <name evidence="1" type="ORF">RR46_02204</name>
</gene>
<keyword evidence="2" id="KW-1185">Reference proteome</keyword>
<sequence>MPGRSPIHHPGTRHVGVHLSAHPDNRAGVMVAEGGVSWCASPAAAPGLPAQAAPGRPVHDRLEQLLTLLRIDASIHCASDWPALEESGRWQDSSDENSVLNRIPMNYLHKVNRVMASRCAEGTAVTFIQLPAPPTLPPHSTSADEPLCQQYLKVLDELTKDLSPTILSCLPGGMHTLLSMAVTPGLCDPIDHIWAGLLQDRSGARSTGPWRSLGRIMPSSGHFIAE</sequence>
<evidence type="ECO:0000313" key="1">
    <source>
        <dbReference type="EMBL" id="KPJ05588.1"/>
    </source>
</evidence>